<evidence type="ECO:0000256" key="1">
    <source>
        <dbReference type="ARBA" id="ARBA00004196"/>
    </source>
</evidence>
<evidence type="ECO:0000313" key="10">
    <source>
        <dbReference type="EMBL" id="MBF4468296.1"/>
    </source>
</evidence>
<dbReference type="GO" id="GO:0005576">
    <property type="term" value="C:extracellular region"/>
    <property type="evidence" value="ECO:0007669"/>
    <property type="project" value="UniProtKB-SubCell"/>
</dbReference>
<sequence length="1435" mass="156344">MNRKLFNESFTSKTLIFSLIFFVLIISIATVSAASEIYVSPDGKDSNIGTNSSPKLTIKNAVNVATSGDNIKLKNGTYNLSGDYNIVLSKDLTFIGENAIIDAQRKSNMFKIQPGVNITFINITFINGLDYQGGAISNKGFLTVKNCVFKNNTANTASGGGAIHSNGTFLVENSTFINNYAGYSGGAIYNDGSDNSIIKDSNFINNSAYQHGGAMDNVYGSNITIINSSFINNSVVVSGGGALYLHDFDGDDIFIIINSTFVNNTAKRDGGAIYNLGNNTIIEGSEFINNTAEQRGGAIYNQNTNTTINNSTFINNTLINSPNYGGSIYNSGLNLKINGSKFISNSMFDNLIAIYTTQPSFNITNNDFSYNEIILGLGFDNSNIDFNKQWINNSYKNNKIIMVIEGNRNNFNNGLFIGDSSSSSVNSINNSAAIVITGKWNNLTNIDISNFTVAGIAFHQNSSYNTFKNGNIENIRDNISNFGIGIQIFGSGNNVTGSNIINNDIGFFGYTDSSVSNAINYNRIFNNTDGSYNWGNWLDLNYNWWGQNNISGQLNDFGNNTDLKYWYVLQLSSLDFETIVNASKSYPHGTHVIMGYNFTLNDNSVANNPNLLPLFNVTVELINQTGASSVIYSQSRDIRNFSYSSDPIIVYNNETIYMIYANSDNENVTLRIDGIPSVNITINKTANVNTPNIGDNVTYIITVTNNGPDNATGVFISDLLDSRLIFISSDGNYSNSTGMWNIGTLSTGQTLILNINVTINGTGFIPNYASVNSAENNTNPNTTVSYNITVSPYSDLILTKIANVTSAKIGDYIEYRLTVTNNGPSEASLVKVYDELDHRLIFISSSSDKGSYDNNAGIWDIGNLSSGETANLTIIVQANALGIVPNVANVTANTSIVPHPNITFNVTIYPVVNITINKTVNVTVVNDGSYVQYIITVTNYGPDNATEVVVYDLLDERLRFISSSDDSNYNYITGIWNVGNLASEEARSLTIDVMVNGLGNITNFANVTSKENNTNPKTNDSVDIFSNPIVNVTVNKTVSHDTANIGDGLVYNLVVTNNGPSNATKVHVFDKLDPRLIFVKADGDGVYDENAGIWYVENLNSGESATLTIIVIVNGTGNIINKANVTTFENNTPPDTNVNVTTEVDPFVNITINKSVNVTKVKNGEYITYIITVINHGPDNATNVLVLDKLNSKLIYISDNSKGKYNPITGLWNIGDLADGEVKSLIINAKVNGVGNISNFASVNSTEKNVNPKPKTNISIISKATFDVSISITVHPSIVKIGKKVYYTIKVSNDDVNKVTGTKTKINIPKNLDLLDYKAFKGNYNPKTGIWNIGSLEPGKSAVLKIVAKTMEMGYVDFPVFVKINQAETNLSNNNADVEILVLENNKTKNNTDNKTQSTDKKSNIGYTKMKNTGIPVAILFILAVFYLFVNRKIE</sequence>
<dbReference type="InterPro" id="IPR003368">
    <property type="entry name" value="POMP_repeat"/>
</dbReference>
<dbReference type="PANTHER" id="PTHR34819">
    <property type="entry name" value="LARGE CYSTEINE-RICH PERIPLASMIC PROTEIN OMCB"/>
    <property type="match status" value="1"/>
</dbReference>
<evidence type="ECO:0000256" key="5">
    <source>
        <dbReference type="ARBA" id="ARBA00022729"/>
    </source>
</evidence>
<proteinExistence type="predicted"/>
<evidence type="ECO:0000259" key="9">
    <source>
        <dbReference type="Pfam" id="PF01345"/>
    </source>
</evidence>
<evidence type="ECO:0000256" key="4">
    <source>
        <dbReference type="ARBA" id="ARBA00022525"/>
    </source>
</evidence>
<dbReference type="Pfam" id="PF01345">
    <property type="entry name" value="DUF11"/>
    <property type="match status" value="6"/>
</dbReference>
<feature type="transmembrane region" description="Helical" evidence="8">
    <location>
        <begin position="1413"/>
        <end position="1430"/>
    </location>
</feature>
<dbReference type="Gene3D" id="2.60.40.3080">
    <property type="match status" value="1"/>
</dbReference>
<accession>A0A843AGQ7</accession>
<dbReference type="SMART" id="SM00710">
    <property type="entry name" value="PbH1"/>
    <property type="match status" value="11"/>
</dbReference>
<dbReference type="InterPro" id="IPR012334">
    <property type="entry name" value="Pectin_lyas_fold"/>
</dbReference>
<keyword evidence="5" id="KW-0732">Signal</keyword>
<dbReference type="Proteomes" id="UP000658733">
    <property type="component" value="Unassembled WGS sequence"/>
</dbReference>
<dbReference type="PANTHER" id="PTHR34819:SF3">
    <property type="entry name" value="CELL SURFACE PROTEIN"/>
    <property type="match status" value="1"/>
</dbReference>
<dbReference type="Pfam" id="PF02415">
    <property type="entry name" value="Chlam_PMP"/>
    <property type="match status" value="4"/>
</dbReference>
<comment type="caution">
    <text evidence="10">The sequence shown here is derived from an EMBL/GenBank/DDBJ whole genome shotgun (WGS) entry which is preliminary data.</text>
</comment>
<dbReference type="SUPFAM" id="SSF51126">
    <property type="entry name" value="Pectin lyase-like"/>
    <property type="match status" value="2"/>
</dbReference>
<evidence type="ECO:0000256" key="3">
    <source>
        <dbReference type="ARBA" id="ARBA00004613"/>
    </source>
</evidence>
<evidence type="ECO:0000256" key="7">
    <source>
        <dbReference type="ARBA" id="ARBA00023237"/>
    </source>
</evidence>
<dbReference type="InterPro" id="IPR011050">
    <property type="entry name" value="Pectin_lyase_fold/virulence"/>
</dbReference>
<dbReference type="Gene3D" id="2.60.40.10">
    <property type="entry name" value="Immunoglobulins"/>
    <property type="match status" value="2"/>
</dbReference>
<keyword evidence="4" id="KW-0964">Secreted</keyword>
<evidence type="ECO:0000256" key="2">
    <source>
        <dbReference type="ARBA" id="ARBA00004442"/>
    </source>
</evidence>
<gene>
    <name evidence="10" type="ORF">ISP01_02715</name>
</gene>
<reference evidence="10" key="1">
    <citation type="submission" date="2020-10" db="EMBL/GenBank/DDBJ databases">
        <title>Dehalococcoides mccartyi of a TCE/Cr reducing biochatode.</title>
        <authorList>
            <person name="Matturro B."/>
        </authorList>
    </citation>
    <scope>NUCLEOTIDE SEQUENCE</scope>
    <source>
        <strain evidence="10">Bin4</strain>
    </source>
</reference>
<feature type="domain" description="DUF11" evidence="9">
    <location>
        <begin position="914"/>
        <end position="1021"/>
    </location>
</feature>
<comment type="subcellular location">
    <subcellularLocation>
        <location evidence="1">Cell envelope</location>
    </subcellularLocation>
    <subcellularLocation>
        <location evidence="2">Cell outer membrane</location>
    </subcellularLocation>
    <subcellularLocation>
        <location evidence="3">Secreted</location>
    </subcellularLocation>
</comment>
<feature type="domain" description="DUF11" evidence="9">
    <location>
        <begin position="680"/>
        <end position="781"/>
    </location>
</feature>
<dbReference type="InterPro" id="IPR001434">
    <property type="entry name" value="OmcB-like_DUF11"/>
</dbReference>
<dbReference type="RefSeq" id="WP_278522048.1">
    <property type="nucleotide sequence ID" value="NZ_JADIIN010000021.1"/>
</dbReference>
<dbReference type="InterPro" id="IPR051172">
    <property type="entry name" value="Chlamydia_OmcB"/>
</dbReference>
<feature type="domain" description="DUF11" evidence="9">
    <location>
        <begin position="1032"/>
        <end position="1137"/>
    </location>
</feature>
<dbReference type="InterPro" id="IPR006626">
    <property type="entry name" value="PbH1"/>
</dbReference>
<feature type="domain" description="DUF11" evidence="9">
    <location>
        <begin position="1267"/>
        <end position="1379"/>
    </location>
</feature>
<keyword evidence="6 8" id="KW-0472">Membrane</keyword>
<evidence type="ECO:0000256" key="8">
    <source>
        <dbReference type="SAM" id="Phobius"/>
    </source>
</evidence>
<keyword evidence="7" id="KW-0998">Cell outer membrane</keyword>
<dbReference type="Gene3D" id="2.160.20.10">
    <property type="entry name" value="Single-stranded right-handed beta-helix, Pectin lyase-like"/>
    <property type="match status" value="1"/>
</dbReference>
<dbReference type="InterPro" id="IPR013783">
    <property type="entry name" value="Ig-like_fold"/>
</dbReference>
<name>A0A843AGQ7_METAZ</name>
<dbReference type="EMBL" id="JADIIN010000021">
    <property type="protein sequence ID" value="MBF4468296.1"/>
    <property type="molecule type" value="Genomic_DNA"/>
</dbReference>
<keyword evidence="8" id="KW-0812">Transmembrane</keyword>
<dbReference type="NCBIfam" id="TIGR01451">
    <property type="entry name" value="B_ant_repeat"/>
    <property type="match status" value="5"/>
</dbReference>
<feature type="domain" description="DUF11" evidence="9">
    <location>
        <begin position="795"/>
        <end position="894"/>
    </location>
</feature>
<protein>
    <submittedName>
        <fullName evidence="10">DUF11 domain-containing protein</fullName>
    </submittedName>
</protein>
<dbReference type="NCBIfam" id="TIGR01376">
    <property type="entry name" value="POMP_repeat"/>
    <property type="match status" value="2"/>
</dbReference>
<feature type="domain" description="DUF11" evidence="9">
    <location>
        <begin position="1150"/>
        <end position="1258"/>
    </location>
</feature>
<evidence type="ECO:0000313" key="11">
    <source>
        <dbReference type="Proteomes" id="UP000658733"/>
    </source>
</evidence>
<dbReference type="InterPro" id="IPR047589">
    <property type="entry name" value="DUF11_rpt"/>
</dbReference>
<organism evidence="10 11">
    <name type="scientific">Methanobrevibacter arboriphilus</name>
    <dbReference type="NCBI Taxonomy" id="39441"/>
    <lineage>
        <taxon>Archaea</taxon>
        <taxon>Methanobacteriati</taxon>
        <taxon>Methanobacteriota</taxon>
        <taxon>Methanomada group</taxon>
        <taxon>Methanobacteria</taxon>
        <taxon>Methanobacteriales</taxon>
        <taxon>Methanobacteriaceae</taxon>
        <taxon>Methanobrevibacter</taxon>
    </lineage>
</organism>
<evidence type="ECO:0000256" key="6">
    <source>
        <dbReference type="ARBA" id="ARBA00023136"/>
    </source>
</evidence>
<keyword evidence="8" id="KW-1133">Transmembrane helix</keyword>